<gene>
    <name evidence="3" type="ORF">DH2020_046468</name>
</gene>
<dbReference type="Pfam" id="PF00931">
    <property type="entry name" value="NB-ARC"/>
    <property type="match status" value="1"/>
</dbReference>
<dbReference type="SUPFAM" id="SSF52540">
    <property type="entry name" value="P-loop containing nucleoside triphosphate hydrolases"/>
    <property type="match status" value="1"/>
</dbReference>
<evidence type="ECO:0000259" key="2">
    <source>
        <dbReference type="Pfam" id="PF00931"/>
    </source>
</evidence>
<proteinExistence type="predicted"/>
<dbReference type="Gene3D" id="3.40.50.300">
    <property type="entry name" value="P-loop containing nucleotide triphosphate hydrolases"/>
    <property type="match status" value="1"/>
</dbReference>
<evidence type="ECO:0000256" key="1">
    <source>
        <dbReference type="ARBA" id="ARBA00022821"/>
    </source>
</evidence>
<protein>
    <recommendedName>
        <fullName evidence="2">NB-ARC domain-containing protein</fullName>
    </recommendedName>
</protein>
<dbReference type="PANTHER" id="PTHR36766:SF44">
    <property type="entry name" value="NBS-CODING RESISTANCE GENE ANALOG"/>
    <property type="match status" value="1"/>
</dbReference>
<dbReference type="Proteomes" id="UP001318860">
    <property type="component" value="Unassembled WGS sequence"/>
</dbReference>
<keyword evidence="1" id="KW-0611">Plant defense</keyword>
<organism evidence="3 4">
    <name type="scientific">Rehmannia glutinosa</name>
    <name type="common">Chinese foxglove</name>
    <dbReference type="NCBI Taxonomy" id="99300"/>
    <lineage>
        <taxon>Eukaryota</taxon>
        <taxon>Viridiplantae</taxon>
        <taxon>Streptophyta</taxon>
        <taxon>Embryophyta</taxon>
        <taxon>Tracheophyta</taxon>
        <taxon>Spermatophyta</taxon>
        <taxon>Magnoliopsida</taxon>
        <taxon>eudicotyledons</taxon>
        <taxon>Gunneridae</taxon>
        <taxon>Pentapetalae</taxon>
        <taxon>asterids</taxon>
        <taxon>lamiids</taxon>
        <taxon>Lamiales</taxon>
        <taxon>Orobanchaceae</taxon>
        <taxon>Rehmannieae</taxon>
        <taxon>Rehmannia</taxon>
    </lineage>
</organism>
<name>A0ABR0UB77_REHGL</name>
<feature type="domain" description="NB-ARC" evidence="2">
    <location>
        <begin position="83"/>
        <end position="240"/>
    </location>
</feature>
<reference evidence="3 4" key="1">
    <citation type="journal article" date="2021" name="Comput. Struct. Biotechnol. J.">
        <title>De novo genome assembly of the potent medicinal plant Rehmannia glutinosa using nanopore technology.</title>
        <authorList>
            <person name="Ma L."/>
            <person name="Dong C."/>
            <person name="Song C."/>
            <person name="Wang X."/>
            <person name="Zheng X."/>
            <person name="Niu Y."/>
            <person name="Chen S."/>
            <person name="Feng W."/>
        </authorList>
    </citation>
    <scope>NUCLEOTIDE SEQUENCE [LARGE SCALE GENOMIC DNA]</scope>
    <source>
        <strain evidence="3">DH-2019</strain>
    </source>
</reference>
<evidence type="ECO:0000313" key="4">
    <source>
        <dbReference type="Proteomes" id="UP001318860"/>
    </source>
</evidence>
<dbReference type="PANTHER" id="PTHR36766">
    <property type="entry name" value="PLANT BROAD-SPECTRUM MILDEW RESISTANCE PROTEIN RPW8"/>
    <property type="match status" value="1"/>
</dbReference>
<comment type="caution">
    <text evidence="3">The sequence shown here is derived from an EMBL/GenBank/DDBJ whole genome shotgun (WGS) entry which is preliminary data.</text>
</comment>
<keyword evidence="4" id="KW-1185">Reference proteome</keyword>
<dbReference type="PRINTS" id="PR00364">
    <property type="entry name" value="DISEASERSIST"/>
</dbReference>
<dbReference type="InterPro" id="IPR027417">
    <property type="entry name" value="P-loop_NTPase"/>
</dbReference>
<sequence>MQKARIFAFLKDPTKMYWVSKYGSCMSTKHHPVLSVKREIDILEKELKFLFIFLENTPLKCDETDRVNNLLLEINDAANQARGSENLQIVSIFGMPGLGKTTLAKKLYNDLVVVDRFYRRAWCVISQTYKRRSPFIDILSLVSELEDEKILKMEDESLAEELYKSLKGRRYFIILDDKWDVNAWVDLRQSFPDDGISSRVLFTNRRKDVALQASATSSVHGLSFLSEDQCFELLMKTVSIKHECSRELADIGLEIAARCQGLSLIYPIRS</sequence>
<evidence type="ECO:0000313" key="3">
    <source>
        <dbReference type="EMBL" id="KAK6119799.1"/>
    </source>
</evidence>
<dbReference type="EMBL" id="JABTTQ020003131">
    <property type="protein sequence ID" value="KAK6119799.1"/>
    <property type="molecule type" value="Genomic_DNA"/>
</dbReference>
<accession>A0ABR0UB77</accession>
<dbReference type="InterPro" id="IPR002182">
    <property type="entry name" value="NB-ARC"/>
</dbReference>